<dbReference type="GO" id="GO:0003677">
    <property type="term" value="F:DNA binding"/>
    <property type="evidence" value="ECO:0007669"/>
    <property type="project" value="InterPro"/>
</dbReference>
<dbReference type="Proteomes" id="UP000434036">
    <property type="component" value="Unassembled WGS sequence"/>
</dbReference>
<comment type="caution">
    <text evidence="2">The sequence shown here is derived from an EMBL/GenBank/DDBJ whole genome shotgun (WGS) entry which is preliminary data.</text>
</comment>
<dbReference type="InterPro" id="IPR050679">
    <property type="entry name" value="Bact_HTH_transcr_reg"/>
</dbReference>
<dbReference type="InterPro" id="IPR028978">
    <property type="entry name" value="Chorismate_lyase_/UTRA_dom_sf"/>
</dbReference>
<dbReference type="Gene3D" id="3.40.1410.10">
    <property type="entry name" value="Chorismate lyase-like"/>
    <property type="match status" value="1"/>
</dbReference>
<dbReference type="InterPro" id="IPR011663">
    <property type="entry name" value="UTRA"/>
</dbReference>
<accession>A0A6N8U322</accession>
<dbReference type="PANTHER" id="PTHR44846">
    <property type="entry name" value="MANNOSYL-D-GLYCERATE TRANSPORT/METABOLISM SYSTEM REPRESSOR MNGR-RELATED"/>
    <property type="match status" value="1"/>
</dbReference>
<evidence type="ECO:0000313" key="2">
    <source>
        <dbReference type="EMBL" id="MXQ72340.1"/>
    </source>
</evidence>
<feature type="domain" description="UbiC transcription regulator-associated" evidence="1">
    <location>
        <begin position="24"/>
        <end position="163"/>
    </location>
</feature>
<evidence type="ECO:0000313" key="3">
    <source>
        <dbReference type="Proteomes" id="UP000434036"/>
    </source>
</evidence>
<dbReference type="Pfam" id="PF07702">
    <property type="entry name" value="UTRA"/>
    <property type="match status" value="1"/>
</dbReference>
<organism evidence="2 3">
    <name type="scientific">Copranaerobaculum intestinale</name>
    <dbReference type="NCBI Taxonomy" id="2692629"/>
    <lineage>
        <taxon>Bacteria</taxon>
        <taxon>Bacillati</taxon>
        <taxon>Bacillota</taxon>
        <taxon>Erysipelotrichia</taxon>
        <taxon>Erysipelotrichales</taxon>
        <taxon>Erysipelotrichaceae</taxon>
        <taxon>Copranaerobaculum</taxon>
    </lineage>
</organism>
<reference evidence="2 3" key="1">
    <citation type="submission" date="2019-12" db="EMBL/GenBank/DDBJ databases">
        <authorList>
            <person name="Yang R."/>
        </authorList>
    </citation>
    <scope>NUCLEOTIDE SEQUENCE [LARGE SCALE GENOMIC DNA]</scope>
    <source>
        <strain evidence="2 3">DONG20-135</strain>
    </source>
</reference>
<dbReference type="RefSeq" id="WP_160623842.1">
    <property type="nucleotide sequence ID" value="NZ_WUUQ01000001.1"/>
</dbReference>
<dbReference type="SUPFAM" id="SSF64288">
    <property type="entry name" value="Chorismate lyase-like"/>
    <property type="match status" value="1"/>
</dbReference>
<sequence length="170" mass="19761">MKNKRIQITRQLAKFSSTTKALEDAGLTCEIRILKNEILEANRYLSQKLQVSLASPLIFFQRLRIVEGQPKTIETSYIPEELVPGMEQVQLNDRSFYQFLNDEYQIEIRKSEEEILLVKASENEKRLLELTDDEVLVLKGKTFDKSQRCIEYFEIAAVPDFYVFESGVSV</sequence>
<gene>
    <name evidence="2" type="ORF">GSF08_00100</name>
</gene>
<dbReference type="PANTHER" id="PTHR44846:SF1">
    <property type="entry name" value="MANNOSYL-D-GLYCERATE TRANSPORT_METABOLISM SYSTEM REPRESSOR MNGR-RELATED"/>
    <property type="match status" value="1"/>
</dbReference>
<keyword evidence="3" id="KW-1185">Reference proteome</keyword>
<dbReference type="EMBL" id="WUUQ01000001">
    <property type="protein sequence ID" value="MXQ72340.1"/>
    <property type="molecule type" value="Genomic_DNA"/>
</dbReference>
<proteinExistence type="predicted"/>
<evidence type="ECO:0000259" key="1">
    <source>
        <dbReference type="SMART" id="SM00866"/>
    </source>
</evidence>
<dbReference type="GO" id="GO:0045892">
    <property type="term" value="P:negative regulation of DNA-templated transcription"/>
    <property type="evidence" value="ECO:0007669"/>
    <property type="project" value="TreeGrafter"/>
</dbReference>
<reference evidence="2 3" key="2">
    <citation type="submission" date="2020-01" db="EMBL/GenBank/DDBJ databases">
        <title>Clostridiaceae sp. nov. isolated from the gut of human by culturomics.</title>
        <authorList>
            <person name="Chang Y."/>
        </authorList>
    </citation>
    <scope>NUCLEOTIDE SEQUENCE [LARGE SCALE GENOMIC DNA]</scope>
    <source>
        <strain evidence="2 3">DONG20-135</strain>
    </source>
</reference>
<protein>
    <submittedName>
        <fullName evidence="2">UTRA domain-containing protein</fullName>
    </submittedName>
</protein>
<dbReference type="SMART" id="SM00866">
    <property type="entry name" value="UTRA"/>
    <property type="match status" value="1"/>
</dbReference>
<dbReference type="AlphaFoldDB" id="A0A6N8U322"/>
<name>A0A6N8U322_9FIRM</name>